<dbReference type="SUPFAM" id="SSF56317">
    <property type="entry name" value="Carbon-nitrogen hydrolase"/>
    <property type="match status" value="1"/>
</dbReference>
<evidence type="ECO:0000313" key="6">
    <source>
        <dbReference type="EMBL" id="EXJ90829.1"/>
    </source>
</evidence>
<evidence type="ECO:0000256" key="1">
    <source>
        <dbReference type="ARBA" id="ARBA00008129"/>
    </source>
</evidence>
<dbReference type="GeneID" id="19158822"/>
<dbReference type="PROSITE" id="PS50263">
    <property type="entry name" value="CN_HYDROLASE"/>
    <property type="match status" value="1"/>
</dbReference>
<organism evidence="6 7">
    <name type="scientific">Capronia coronata CBS 617.96</name>
    <dbReference type="NCBI Taxonomy" id="1182541"/>
    <lineage>
        <taxon>Eukaryota</taxon>
        <taxon>Fungi</taxon>
        <taxon>Dikarya</taxon>
        <taxon>Ascomycota</taxon>
        <taxon>Pezizomycotina</taxon>
        <taxon>Eurotiomycetes</taxon>
        <taxon>Chaetothyriomycetidae</taxon>
        <taxon>Chaetothyriales</taxon>
        <taxon>Herpotrichiellaceae</taxon>
        <taxon>Capronia</taxon>
    </lineage>
</organism>
<dbReference type="InterPro" id="IPR036526">
    <property type="entry name" value="C-N_Hydrolase_sf"/>
</dbReference>
<evidence type="ECO:0000256" key="2">
    <source>
        <dbReference type="ARBA" id="ARBA00022801"/>
    </source>
</evidence>
<dbReference type="InterPro" id="IPR044149">
    <property type="entry name" value="Nitrilases_CHs"/>
</dbReference>
<dbReference type="OrthoDB" id="10250282at2759"/>
<comment type="catalytic activity">
    <reaction evidence="3">
        <text>a nitrile + 2 H2O = a carboxylate + NH4(+)</text>
        <dbReference type="Rhea" id="RHEA:21724"/>
        <dbReference type="ChEBI" id="CHEBI:15377"/>
        <dbReference type="ChEBI" id="CHEBI:18379"/>
        <dbReference type="ChEBI" id="CHEBI:28938"/>
        <dbReference type="ChEBI" id="CHEBI:29067"/>
        <dbReference type="EC" id="3.5.5.1"/>
    </reaction>
</comment>
<dbReference type="eggNOG" id="KOG0805">
    <property type="taxonomic scope" value="Eukaryota"/>
</dbReference>
<comment type="caution">
    <text evidence="6">The sequence shown here is derived from an EMBL/GenBank/DDBJ whole genome shotgun (WGS) entry which is preliminary data.</text>
</comment>
<dbReference type="EC" id="3.5.5.1" evidence="4"/>
<comment type="similarity">
    <text evidence="1">Belongs to the carbon-nitrogen hydrolase superfamily. Nitrilase family.</text>
</comment>
<dbReference type="InterPro" id="IPR003010">
    <property type="entry name" value="C-N_Hydrolase"/>
</dbReference>
<accession>W9Z8K9</accession>
<keyword evidence="2" id="KW-0378">Hydrolase</keyword>
<dbReference type="CDD" id="cd07564">
    <property type="entry name" value="nitrilases_CHs"/>
    <property type="match status" value="1"/>
</dbReference>
<evidence type="ECO:0000256" key="4">
    <source>
        <dbReference type="ARBA" id="ARBA00039045"/>
    </source>
</evidence>
<reference evidence="6 7" key="1">
    <citation type="submission" date="2013-03" db="EMBL/GenBank/DDBJ databases">
        <title>The Genome Sequence of Capronia coronata CBS 617.96.</title>
        <authorList>
            <consortium name="The Broad Institute Genomics Platform"/>
            <person name="Cuomo C."/>
            <person name="de Hoog S."/>
            <person name="Gorbushina A."/>
            <person name="Walker B."/>
            <person name="Young S.K."/>
            <person name="Zeng Q."/>
            <person name="Gargeya S."/>
            <person name="Fitzgerald M."/>
            <person name="Haas B."/>
            <person name="Abouelleil A."/>
            <person name="Allen A.W."/>
            <person name="Alvarado L."/>
            <person name="Arachchi H.M."/>
            <person name="Berlin A.M."/>
            <person name="Chapman S.B."/>
            <person name="Gainer-Dewar J."/>
            <person name="Goldberg J."/>
            <person name="Griggs A."/>
            <person name="Gujja S."/>
            <person name="Hansen M."/>
            <person name="Howarth C."/>
            <person name="Imamovic A."/>
            <person name="Ireland A."/>
            <person name="Larimer J."/>
            <person name="McCowan C."/>
            <person name="Murphy C."/>
            <person name="Pearson M."/>
            <person name="Poon T.W."/>
            <person name="Priest M."/>
            <person name="Roberts A."/>
            <person name="Saif S."/>
            <person name="Shea T."/>
            <person name="Sisk P."/>
            <person name="Sykes S."/>
            <person name="Wortman J."/>
            <person name="Nusbaum C."/>
            <person name="Birren B."/>
        </authorList>
    </citation>
    <scope>NUCLEOTIDE SEQUENCE [LARGE SCALE GENOMIC DNA]</scope>
    <source>
        <strain evidence="6 7">CBS 617.96</strain>
    </source>
</reference>
<sequence length="350" mass="39060">MSIRQWKAAVCQTEPCWLDKTAGVAKTIQLIREAKENCAALIAFSETWLPGYPLFLWSNAYMDNLSLVQRYIQNSITAQGPEMLAIRRTAAECQMYVSLGFSERDGASLYIAQVLIGPDGNVLLHRRKLKPTHVERTIFGDATGDSVNSVVATPLGKIGMLNCWEHLQPLLKYHAYSQGEEVHIAAWPNNRVECTAEPWTLSMQASVLMASQFYALEGQTFVLAANYPITQEGRDKNTPETTDKTKTWKRAVGGGAASVYGPDGRRLTEPTDHQYDGLIYCDIDLDKIYEAKTLADPVGHYSRPDLLRLLVDDQPKNHVVRLNEMGTPLPARTLLSQHRPLDALLEAKDS</sequence>
<gene>
    <name evidence="6" type="ORF">A1O1_03934</name>
</gene>
<dbReference type="Gene3D" id="3.60.110.10">
    <property type="entry name" value="Carbon-nitrogen hydrolase"/>
    <property type="match status" value="1"/>
</dbReference>
<dbReference type="HOGENOM" id="CLU_030130_6_0_1"/>
<dbReference type="RefSeq" id="XP_007723023.1">
    <property type="nucleotide sequence ID" value="XM_007724833.1"/>
</dbReference>
<dbReference type="Proteomes" id="UP000019484">
    <property type="component" value="Unassembled WGS sequence"/>
</dbReference>
<proteinExistence type="inferred from homology"/>
<keyword evidence="7" id="KW-1185">Reference proteome</keyword>
<dbReference type="STRING" id="1182541.W9Z8K9"/>
<dbReference type="GO" id="GO:0000257">
    <property type="term" value="F:nitrilase activity"/>
    <property type="evidence" value="ECO:0007669"/>
    <property type="project" value="UniProtKB-EC"/>
</dbReference>
<dbReference type="Pfam" id="PF00795">
    <property type="entry name" value="CN_hydrolase"/>
    <property type="match status" value="1"/>
</dbReference>
<dbReference type="AlphaFoldDB" id="W9Z8K9"/>
<evidence type="ECO:0000256" key="3">
    <source>
        <dbReference type="ARBA" id="ARBA00036406"/>
    </source>
</evidence>
<evidence type="ECO:0000313" key="7">
    <source>
        <dbReference type="Proteomes" id="UP000019484"/>
    </source>
</evidence>
<dbReference type="PANTHER" id="PTHR46044:SF14">
    <property type="entry name" value="ARYLACETONITRILASE"/>
    <property type="match status" value="1"/>
</dbReference>
<feature type="domain" description="CN hydrolase" evidence="5">
    <location>
        <begin position="6"/>
        <end position="285"/>
    </location>
</feature>
<dbReference type="EMBL" id="AMWN01000003">
    <property type="protein sequence ID" value="EXJ90829.1"/>
    <property type="molecule type" value="Genomic_DNA"/>
</dbReference>
<name>W9Z8K9_9EURO</name>
<dbReference type="PANTHER" id="PTHR46044">
    <property type="entry name" value="NITRILASE"/>
    <property type="match status" value="1"/>
</dbReference>
<protein>
    <recommendedName>
        <fullName evidence="4">nitrilase</fullName>
        <ecNumber evidence="4">3.5.5.1</ecNumber>
    </recommendedName>
</protein>
<evidence type="ECO:0000259" key="5">
    <source>
        <dbReference type="PROSITE" id="PS50263"/>
    </source>
</evidence>